<reference evidence="1 2" key="1">
    <citation type="submission" date="2016-08" db="EMBL/GenBank/DDBJ databases">
        <title>Whole genome sequence of Pseudomonas graminis strain UASWS1507, a potential biological control agent for agriculture.</title>
        <authorList>
            <person name="Crovadore J."/>
            <person name="Calmin G."/>
            <person name="Chablais R."/>
            <person name="Cochard B."/>
            <person name="Lefort F."/>
        </authorList>
    </citation>
    <scope>NUCLEOTIDE SEQUENCE [LARGE SCALE GENOMIC DNA]</scope>
    <source>
        <strain evidence="1 2">UASWS1507</strain>
    </source>
</reference>
<sequence>MDFLWSLFSLRRRHRHYARLDTHGICLAFKHCAETPCGQGWVEVHEANLCWLQRPLPASARVTSRSRAITARHMLSI</sequence>
<gene>
    <name evidence="1" type="ORF">BBI10_22350</name>
</gene>
<dbReference type="Proteomes" id="UP000095143">
    <property type="component" value="Unassembled WGS sequence"/>
</dbReference>
<proteinExistence type="predicted"/>
<organism evidence="1 2">
    <name type="scientific">Pseudomonas graminis</name>
    <dbReference type="NCBI Taxonomy" id="158627"/>
    <lineage>
        <taxon>Bacteria</taxon>
        <taxon>Pseudomonadati</taxon>
        <taxon>Pseudomonadota</taxon>
        <taxon>Gammaproteobacteria</taxon>
        <taxon>Pseudomonadales</taxon>
        <taxon>Pseudomonadaceae</taxon>
        <taxon>Pseudomonas</taxon>
    </lineage>
</organism>
<dbReference type="AlphaFoldDB" id="A0A1C2D875"/>
<comment type="caution">
    <text evidence="1">The sequence shown here is derived from an EMBL/GenBank/DDBJ whole genome shotgun (WGS) entry which is preliminary data.</text>
</comment>
<evidence type="ECO:0000313" key="1">
    <source>
        <dbReference type="EMBL" id="OCX10962.1"/>
    </source>
</evidence>
<dbReference type="EMBL" id="MDEN01000069">
    <property type="protein sequence ID" value="OCX10962.1"/>
    <property type="molecule type" value="Genomic_DNA"/>
</dbReference>
<protein>
    <submittedName>
        <fullName evidence="1">Uncharacterized protein</fullName>
    </submittedName>
</protein>
<dbReference type="RefSeq" id="WP_065991801.1">
    <property type="nucleotide sequence ID" value="NZ_MDEN01000069.1"/>
</dbReference>
<evidence type="ECO:0000313" key="2">
    <source>
        <dbReference type="Proteomes" id="UP000095143"/>
    </source>
</evidence>
<dbReference type="OrthoDB" id="6910208at2"/>
<accession>A0A1C2D875</accession>
<name>A0A1C2D875_9PSED</name>